<evidence type="ECO:0000256" key="2">
    <source>
        <dbReference type="ARBA" id="ARBA00023127"/>
    </source>
</evidence>
<dbReference type="GO" id="GO:0005634">
    <property type="term" value="C:nucleus"/>
    <property type="evidence" value="ECO:0000318"/>
    <property type="project" value="GO_Central"/>
</dbReference>
<dbReference type="GO" id="GO:0000082">
    <property type="term" value="P:G1/S transition of mitotic cell cycle"/>
    <property type="evidence" value="ECO:0000318"/>
    <property type="project" value="GO_Central"/>
</dbReference>
<dbReference type="SMR" id="A0A067GFR7"/>
<keyword evidence="7" id="KW-1185">Reference proteome</keyword>
<evidence type="ECO:0000259" key="4">
    <source>
        <dbReference type="Pfam" id="PF00134"/>
    </source>
</evidence>
<accession>A0A067GFR7</accession>
<dbReference type="Gene3D" id="1.10.472.10">
    <property type="entry name" value="Cyclin-like"/>
    <property type="match status" value="2"/>
</dbReference>
<dbReference type="InterPro" id="IPR036915">
    <property type="entry name" value="Cyclin-like_sf"/>
</dbReference>
<feature type="domain" description="Cyclin C-terminal" evidence="5">
    <location>
        <begin position="180"/>
        <end position="239"/>
    </location>
</feature>
<dbReference type="OrthoDB" id="1743455at2759"/>
<evidence type="ECO:0000256" key="1">
    <source>
        <dbReference type="ARBA" id="ARBA00022618"/>
    </source>
</evidence>
<dbReference type="AlphaFoldDB" id="A0A067GFR7"/>
<dbReference type="PANTHER" id="PTHR10177">
    <property type="entry name" value="CYCLINS"/>
    <property type="match status" value="1"/>
</dbReference>
<protein>
    <recommendedName>
        <fullName evidence="8">Cyclin N-terminal domain-containing protein</fullName>
    </recommendedName>
</protein>
<dbReference type="InterPro" id="IPR004367">
    <property type="entry name" value="Cyclin_C-dom"/>
</dbReference>
<evidence type="ECO:0008006" key="8">
    <source>
        <dbReference type="Google" id="ProtNLM"/>
    </source>
</evidence>
<keyword evidence="3" id="KW-0131">Cell cycle</keyword>
<dbReference type="STRING" id="2711.A0A067GFR7"/>
<keyword evidence="2" id="KW-0195">Cyclin</keyword>
<organism evidence="6 7">
    <name type="scientific">Citrus sinensis</name>
    <name type="common">Sweet orange</name>
    <name type="synonym">Citrus aurantium var. sinensis</name>
    <dbReference type="NCBI Taxonomy" id="2711"/>
    <lineage>
        <taxon>Eukaryota</taxon>
        <taxon>Viridiplantae</taxon>
        <taxon>Streptophyta</taxon>
        <taxon>Embryophyta</taxon>
        <taxon>Tracheophyta</taxon>
        <taxon>Spermatophyta</taxon>
        <taxon>Magnoliopsida</taxon>
        <taxon>eudicotyledons</taxon>
        <taxon>Gunneridae</taxon>
        <taxon>Pentapetalae</taxon>
        <taxon>rosids</taxon>
        <taxon>malvids</taxon>
        <taxon>Sapindales</taxon>
        <taxon>Rutaceae</taxon>
        <taxon>Aurantioideae</taxon>
        <taxon>Citrus</taxon>
    </lineage>
</organism>
<sequence>MDFDSGNPLHSFEQQALEKFFNEERESMAAEGYAVSKEATLRKVALNVILKNSKCFNFDAFIPYLAMNYFDLFISRNQLPNVLGRVRDDIVLAAICCLTLAWKVRNQAFRFIYFERDNNLNEDYKRHILSMELQILKGINWRLRAVTAMYFKEFFVGKIPVGKGIMRRTLNEIIIQAQGDINFTQYKPSVMAASSLLTACRLLYPNEYNQCERDILATKHIKEEELESCLKRTYEMCMDKQILLERNEKLKLGPQRKVEAGETSSSMLSKDPLQDILHRPGKGPIQEISEIVLEIPETRMEPDESDNEPGLSFELKWRLWSSDNPEDDIIIDSPLFRPPVPIFDPNDGTDQAQAGHNSTSFVQCINCILM</sequence>
<dbReference type="KEGG" id="cit:107175566"/>
<dbReference type="EMBL" id="KK784884">
    <property type="protein sequence ID" value="KDO74267.1"/>
    <property type="molecule type" value="Genomic_DNA"/>
</dbReference>
<feature type="domain" description="Cyclin N-terminal" evidence="4">
    <location>
        <begin position="22"/>
        <end position="144"/>
    </location>
</feature>
<keyword evidence="1" id="KW-0132">Cell division</keyword>
<dbReference type="GO" id="GO:0000307">
    <property type="term" value="C:cyclin-dependent protein kinase holoenzyme complex"/>
    <property type="evidence" value="ECO:0000318"/>
    <property type="project" value="GO_Central"/>
</dbReference>
<evidence type="ECO:0000313" key="7">
    <source>
        <dbReference type="Proteomes" id="UP000027120"/>
    </source>
</evidence>
<dbReference type="Pfam" id="PF02984">
    <property type="entry name" value="Cyclin_C"/>
    <property type="match status" value="1"/>
</dbReference>
<proteinExistence type="predicted"/>
<dbReference type="Pfam" id="PF00134">
    <property type="entry name" value="Cyclin_N"/>
    <property type="match status" value="1"/>
</dbReference>
<reference evidence="6 7" key="1">
    <citation type="submission" date="2014-04" db="EMBL/GenBank/DDBJ databases">
        <authorList>
            <consortium name="International Citrus Genome Consortium"/>
            <person name="Gmitter F."/>
            <person name="Chen C."/>
            <person name="Farmerie W."/>
            <person name="Harkins T."/>
            <person name="Desany B."/>
            <person name="Mohiuddin M."/>
            <person name="Kodira C."/>
            <person name="Borodovsky M."/>
            <person name="Lomsadze A."/>
            <person name="Burns P."/>
            <person name="Jenkins J."/>
            <person name="Prochnik S."/>
            <person name="Shu S."/>
            <person name="Chapman J."/>
            <person name="Pitluck S."/>
            <person name="Schmutz J."/>
            <person name="Rokhsar D."/>
        </authorList>
    </citation>
    <scope>NUCLEOTIDE SEQUENCE</scope>
</reference>
<name>A0A067GFR7_CITSI</name>
<dbReference type="InterPro" id="IPR006671">
    <property type="entry name" value="Cyclin_N"/>
</dbReference>
<evidence type="ECO:0000256" key="3">
    <source>
        <dbReference type="ARBA" id="ARBA00023306"/>
    </source>
</evidence>
<gene>
    <name evidence="6" type="ORF">CISIN_1g036944mg</name>
</gene>
<dbReference type="InterPro" id="IPR039361">
    <property type="entry name" value="Cyclin"/>
</dbReference>
<dbReference type="GO" id="GO:0016538">
    <property type="term" value="F:cyclin-dependent protein serine/threonine kinase regulator activity"/>
    <property type="evidence" value="ECO:0000318"/>
    <property type="project" value="GO_Central"/>
</dbReference>
<dbReference type="SUPFAM" id="SSF47954">
    <property type="entry name" value="Cyclin-like"/>
    <property type="match status" value="2"/>
</dbReference>
<evidence type="ECO:0000259" key="5">
    <source>
        <dbReference type="Pfam" id="PF02984"/>
    </source>
</evidence>
<dbReference type="Proteomes" id="UP000027120">
    <property type="component" value="Unassembled WGS sequence"/>
</dbReference>
<dbReference type="GO" id="GO:0051301">
    <property type="term" value="P:cell division"/>
    <property type="evidence" value="ECO:0007669"/>
    <property type="project" value="UniProtKB-KW"/>
</dbReference>
<evidence type="ECO:0000313" key="6">
    <source>
        <dbReference type="EMBL" id="KDO74267.1"/>
    </source>
</evidence>
<dbReference type="GO" id="GO:0005737">
    <property type="term" value="C:cytoplasm"/>
    <property type="evidence" value="ECO:0000318"/>
    <property type="project" value="GO_Central"/>
</dbReference>